<reference evidence="3 4" key="1">
    <citation type="submission" date="2019-12" db="EMBL/GenBank/DDBJ databases">
        <title>Genomic-based taxomic classification of the family Erythrobacteraceae.</title>
        <authorList>
            <person name="Xu L."/>
        </authorList>
    </citation>
    <scope>NUCLEOTIDE SEQUENCE [LARGE SCALE GENOMIC DNA]</scope>
    <source>
        <strain evidence="3 4">MCCC 1K01500</strain>
    </source>
</reference>
<dbReference type="Proteomes" id="UP000433652">
    <property type="component" value="Unassembled WGS sequence"/>
</dbReference>
<dbReference type="AlphaFoldDB" id="A0A6I4SZ39"/>
<feature type="region of interest" description="Disordered" evidence="1">
    <location>
        <begin position="103"/>
        <end position="142"/>
    </location>
</feature>
<keyword evidence="2" id="KW-0732">Signal</keyword>
<dbReference type="RefSeq" id="WP_159794097.1">
    <property type="nucleotide sequence ID" value="NZ_WTYM01000036.1"/>
</dbReference>
<feature type="chain" id="PRO_5026098390" description="Lipoprotein" evidence="2">
    <location>
        <begin position="23"/>
        <end position="142"/>
    </location>
</feature>
<dbReference type="PROSITE" id="PS51257">
    <property type="entry name" value="PROKAR_LIPOPROTEIN"/>
    <property type="match status" value="1"/>
</dbReference>
<evidence type="ECO:0000313" key="4">
    <source>
        <dbReference type="Proteomes" id="UP000433652"/>
    </source>
</evidence>
<organism evidence="3 4">
    <name type="scientific">Croceibacterium salegens</name>
    <dbReference type="NCBI Taxonomy" id="1737568"/>
    <lineage>
        <taxon>Bacteria</taxon>
        <taxon>Pseudomonadati</taxon>
        <taxon>Pseudomonadota</taxon>
        <taxon>Alphaproteobacteria</taxon>
        <taxon>Sphingomonadales</taxon>
        <taxon>Erythrobacteraceae</taxon>
        <taxon>Croceibacterium</taxon>
    </lineage>
</organism>
<evidence type="ECO:0000256" key="1">
    <source>
        <dbReference type="SAM" id="MobiDB-lite"/>
    </source>
</evidence>
<accession>A0A6I4SZ39</accession>
<proteinExistence type="predicted"/>
<sequence length="142" mass="14685">MKKIAMIAGLGLLAACSQSEPAPEPTETAKAPMPGAEWVGTYTEAGDNGATVTTVISADGSYTEGDGAEMNEAGKWSMDGENVCFDPDGDGADQQKRCYSVTKPDESGKFTATEVGGDGRSIEVTKRPDALAPEESSADDVD</sequence>
<dbReference type="OrthoDB" id="7429049at2"/>
<name>A0A6I4SZ39_9SPHN</name>
<feature type="compositionally biased region" description="Basic and acidic residues" evidence="1">
    <location>
        <begin position="120"/>
        <end position="129"/>
    </location>
</feature>
<evidence type="ECO:0000256" key="2">
    <source>
        <dbReference type="SAM" id="SignalP"/>
    </source>
</evidence>
<feature type="signal peptide" evidence="2">
    <location>
        <begin position="1"/>
        <end position="22"/>
    </location>
</feature>
<gene>
    <name evidence="3" type="ORF">GRI89_08410</name>
</gene>
<comment type="caution">
    <text evidence="3">The sequence shown here is derived from an EMBL/GenBank/DDBJ whole genome shotgun (WGS) entry which is preliminary data.</text>
</comment>
<evidence type="ECO:0008006" key="5">
    <source>
        <dbReference type="Google" id="ProtNLM"/>
    </source>
</evidence>
<evidence type="ECO:0000313" key="3">
    <source>
        <dbReference type="EMBL" id="MXO59562.1"/>
    </source>
</evidence>
<dbReference type="EMBL" id="WTYM01000036">
    <property type="protein sequence ID" value="MXO59562.1"/>
    <property type="molecule type" value="Genomic_DNA"/>
</dbReference>
<keyword evidence="4" id="KW-1185">Reference proteome</keyword>
<protein>
    <recommendedName>
        <fullName evidence="5">Lipoprotein</fullName>
    </recommendedName>
</protein>